<protein>
    <recommendedName>
        <fullName evidence="3">YcgN family cysteine cluster protein</fullName>
    </recommendedName>
</protein>
<reference evidence="1 2" key="1">
    <citation type="submission" date="2019-07" db="EMBL/GenBank/DDBJ databases">
        <title>Genomic Encyclopedia of Type Strains, Phase IV (KMG-IV): sequencing the most valuable type-strain genomes for metagenomic binning, comparative biology and taxonomic classification.</title>
        <authorList>
            <person name="Goeker M."/>
        </authorList>
    </citation>
    <scope>NUCLEOTIDE SEQUENCE [LARGE SCALE GENOMIC DNA]</scope>
    <source>
        <strain evidence="1 2">SS015</strain>
    </source>
</reference>
<dbReference type="RefSeq" id="WP_148894295.1">
    <property type="nucleotide sequence ID" value="NZ_VNIB01000001.1"/>
</dbReference>
<dbReference type="InterPro" id="IPR008228">
    <property type="entry name" value="UCP006173"/>
</dbReference>
<dbReference type="AlphaFoldDB" id="A0A5D3WLS2"/>
<proteinExistence type="predicted"/>
<comment type="caution">
    <text evidence="1">The sequence shown here is derived from an EMBL/GenBank/DDBJ whole genome shotgun (WGS) entry which is preliminary data.</text>
</comment>
<sequence>MKERPAPQSPVWEALCERCGRCCFEKIEYEGEVYYTDRPCPHLDPETRLCRVYDQRHRIHPECVPLDETILDMGVLPGDCPYVRGRTGVKHPRLWDED</sequence>
<dbReference type="Proteomes" id="UP000324159">
    <property type="component" value="Unassembled WGS sequence"/>
</dbReference>
<dbReference type="OrthoDB" id="9786855at2"/>
<evidence type="ECO:0000313" key="2">
    <source>
        <dbReference type="Proteomes" id="UP000324159"/>
    </source>
</evidence>
<name>A0A5D3WLS2_9BACT</name>
<evidence type="ECO:0008006" key="3">
    <source>
        <dbReference type="Google" id="ProtNLM"/>
    </source>
</evidence>
<keyword evidence="2" id="KW-1185">Reference proteome</keyword>
<accession>A0A5D3WLS2</accession>
<dbReference type="EMBL" id="VNIB01000001">
    <property type="protein sequence ID" value="TYP00106.1"/>
    <property type="molecule type" value="Genomic_DNA"/>
</dbReference>
<organism evidence="1 2">
    <name type="scientific">Geothermobacter ehrlichii</name>
    <dbReference type="NCBI Taxonomy" id="213224"/>
    <lineage>
        <taxon>Bacteria</taxon>
        <taxon>Pseudomonadati</taxon>
        <taxon>Thermodesulfobacteriota</taxon>
        <taxon>Desulfuromonadia</taxon>
        <taxon>Desulfuromonadales</taxon>
        <taxon>Geothermobacteraceae</taxon>
        <taxon>Geothermobacter</taxon>
    </lineage>
</organism>
<gene>
    <name evidence="1" type="ORF">EDC39_101266</name>
</gene>
<dbReference type="PANTHER" id="PTHR37421:SF1">
    <property type="entry name" value="UPF0260 PROTEIN YCGN"/>
    <property type="match status" value="1"/>
</dbReference>
<evidence type="ECO:0000313" key="1">
    <source>
        <dbReference type="EMBL" id="TYP00106.1"/>
    </source>
</evidence>
<dbReference type="PANTHER" id="PTHR37421">
    <property type="entry name" value="UPF0260 PROTEIN YCGN"/>
    <property type="match status" value="1"/>
</dbReference>